<keyword evidence="5" id="KW-1185">Reference proteome</keyword>
<evidence type="ECO:0000313" key="3">
    <source>
        <dbReference type="EMBL" id="MDV3439536.1"/>
    </source>
</evidence>
<dbReference type="EMBL" id="JAWJUL010000025">
    <property type="protein sequence ID" value="MDV3439536.1"/>
    <property type="molecule type" value="Genomic_DNA"/>
</dbReference>
<accession>A0A1I0TTN6</accession>
<name>A0A1I0TTN6_9GAMM</name>
<keyword evidence="1" id="KW-0812">Transmembrane</keyword>
<dbReference type="Proteomes" id="UP000501237">
    <property type="component" value="Chromosome"/>
</dbReference>
<dbReference type="Proteomes" id="UP001273935">
    <property type="component" value="Unassembled WGS sequence"/>
</dbReference>
<proteinExistence type="predicted"/>
<evidence type="ECO:0000313" key="5">
    <source>
        <dbReference type="Proteomes" id="UP001273935"/>
    </source>
</evidence>
<evidence type="ECO:0000256" key="1">
    <source>
        <dbReference type="SAM" id="Phobius"/>
    </source>
</evidence>
<organism evidence="2 4">
    <name type="scientific">Metapseudomonas otitidis</name>
    <dbReference type="NCBI Taxonomy" id="319939"/>
    <lineage>
        <taxon>Bacteria</taxon>
        <taxon>Pseudomonadati</taxon>
        <taxon>Pseudomonadota</taxon>
        <taxon>Gammaproteobacteria</taxon>
        <taxon>Pseudomonadales</taxon>
        <taxon>Pseudomonadaceae</taxon>
        <taxon>Metapseudomonas</taxon>
    </lineage>
</organism>
<dbReference type="GeneID" id="57398742"/>
<dbReference type="RefSeq" id="WP_074969333.1">
    <property type="nucleotide sequence ID" value="NZ_AP022642.1"/>
</dbReference>
<keyword evidence="1" id="KW-1133">Transmembrane helix</keyword>
<gene>
    <name evidence="2" type="ORF">PtoMrB4_35250</name>
    <name evidence="3" type="ORF">R0G64_08875</name>
</gene>
<reference evidence="2 4" key="1">
    <citation type="journal article" date="2020" name="Microbiol. Resour. Announc.">
        <title>Complete genome sequence of Pseudomonas otitidis strain MrB4, isolated from Lake Biwa in Japan.</title>
        <authorList>
            <person name="Miyazaki K."/>
            <person name="Hase E."/>
            <person name="Maruya T."/>
        </authorList>
    </citation>
    <scope>NUCLEOTIDE SEQUENCE [LARGE SCALE GENOMIC DNA]</scope>
    <source>
        <strain evidence="2 4">MrB4</strain>
    </source>
</reference>
<reference evidence="3 5" key="2">
    <citation type="submission" date="2023-10" db="EMBL/GenBank/DDBJ databases">
        <title>Pseudomonas otitidis isolated from a paediatric patient with cystic fibrosis in Chile.</title>
        <authorList>
            <person name="Amsteins-Romero L."/>
            <person name="Opazo-Capurro A."/>
            <person name="Matus-Kohler M."/>
            <person name="Gonzalez-Rocha G."/>
        </authorList>
    </citation>
    <scope>NUCLEOTIDE SEQUENCE [LARGE SCALE GENOMIC DNA]</scope>
    <source>
        <strain evidence="3 5">P-714</strain>
    </source>
</reference>
<dbReference type="EMBL" id="AP022642">
    <property type="protein sequence ID" value="BCA29548.1"/>
    <property type="molecule type" value="Genomic_DNA"/>
</dbReference>
<dbReference type="KEGG" id="poj:PtoMrB4_35250"/>
<evidence type="ECO:0000313" key="2">
    <source>
        <dbReference type="EMBL" id="BCA29548.1"/>
    </source>
</evidence>
<dbReference type="AlphaFoldDB" id="A0A1I0TTN6"/>
<sequence length="72" mass="7715">MDKWINRAAIILALILLGGSVLLAQSATLKSPMGVLLLFVLGVVVSFGFVFFGSLKFDDAPHRADAESGRRP</sequence>
<evidence type="ECO:0000313" key="4">
    <source>
        <dbReference type="Proteomes" id="UP000501237"/>
    </source>
</evidence>
<protein>
    <submittedName>
        <fullName evidence="2">Uncharacterized protein</fullName>
    </submittedName>
</protein>
<keyword evidence="1" id="KW-0472">Membrane</keyword>
<feature type="transmembrane region" description="Helical" evidence="1">
    <location>
        <begin position="34"/>
        <end position="55"/>
    </location>
</feature>